<sequence>MAEVRTDEMSETPRIQEKPNEQLSVPESSDQQSQSESEEDTQGVDMSAEPEEDTEHSPAQNPAPDTSTSVNNKDPPGTAEERKHPCTVCGKRFTNKSNLRHHMRTHSTDKRYICQFCNKGFTLIDSLRYHRKSDLSEVFQLFGL</sequence>
<evidence type="ECO:0000256" key="2">
    <source>
        <dbReference type="ARBA" id="ARBA00022723"/>
    </source>
</evidence>
<dbReference type="InterPro" id="IPR013087">
    <property type="entry name" value="Znf_C2H2_type"/>
</dbReference>
<feature type="region of interest" description="Disordered" evidence="10">
    <location>
        <begin position="1"/>
        <end position="86"/>
    </location>
</feature>
<dbReference type="GO" id="GO:0008270">
    <property type="term" value="F:zinc ion binding"/>
    <property type="evidence" value="ECO:0007669"/>
    <property type="project" value="UniProtKB-KW"/>
</dbReference>
<evidence type="ECO:0000256" key="9">
    <source>
        <dbReference type="PROSITE-ProRule" id="PRU00042"/>
    </source>
</evidence>
<proteinExistence type="predicted"/>
<feature type="compositionally biased region" description="Polar residues" evidence="10">
    <location>
        <begin position="57"/>
        <end position="72"/>
    </location>
</feature>
<dbReference type="Gene3D" id="3.30.160.60">
    <property type="entry name" value="Classic Zinc Finger"/>
    <property type="match status" value="2"/>
</dbReference>
<evidence type="ECO:0000313" key="13">
    <source>
        <dbReference type="Proteomes" id="UP001460270"/>
    </source>
</evidence>
<keyword evidence="6" id="KW-0805">Transcription regulation</keyword>
<reference evidence="13" key="1">
    <citation type="submission" date="2024-04" db="EMBL/GenBank/DDBJ databases">
        <title>Salinicola lusitanus LLJ914,a marine bacterium isolated from the Okinawa Trough.</title>
        <authorList>
            <person name="Li J."/>
        </authorList>
    </citation>
    <scope>NUCLEOTIDE SEQUENCE [LARGE SCALE GENOMIC DNA]</scope>
</reference>
<keyword evidence="3" id="KW-0677">Repeat</keyword>
<dbReference type="EMBL" id="JBBPFD010000008">
    <property type="protein sequence ID" value="KAK7916187.1"/>
    <property type="molecule type" value="Genomic_DNA"/>
</dbReference>
<dbReference type="PROSITE" id="PS50157">
    <property type="entry name" value="ZINC_FINGER_C2H2_2"/>
    <property type="match status" value="2"/>
</dbReference>
<evidence type="ECO:0000256" key="7">
    <source>
        <dbReference type="ARBA" id="ARBA00023163"/>
    </source>
</evidence>
<keyword evidence="7" id="KW-0804">Transcription</keyword>
<keyword evidence="2" id="KW-0479">Metal-binding</keyword>
<dbReference type="Pfam" id="PF13912">
    <property type="entry name" value="zf-C2H2_6"/>
    <property type="match status" value="1"/>
</dbReference>
<dbReference type="Pfam" id="PF00096">
    <property type="entry name" value="zf-C2H2"/>
    <property type="match status" value="1"/>
</dbReference>
<protein>
    <recommendedName>
        <fullName evidence="11">C2H2-type domain-containing protein</fullName>
    </recommendedName>
</protein>
<dbReference type="GO" id="GO:0005634">
    <property type="term" value="C:nucleus"/>
    <property type="evidence" value="ECO:0007669"/>
    <property type="project" value="UniProtKB-SubCell"/>
</dbReference>
<evidence type="ECO:0000256" key="5">
    <source>
        <dbReference type="ARBA" id="ARBA00022833"/>
    </source>
</evidence>
<evidence type="ECO:0000256" key="4">
    <source>
        <dbReference type="ARBA" id="ARBA00022771"/>
    </source>
</evidence>
<feature type="domain" description="C2H2-type" evidence="11">
    <location>
        <begin position="84"/>
        <end position="111"/>
    </location>
</feature>
<feature type="domain" description="C2H2-type" evidence="11">
    <location>
        <begin position="112"/>
        <end position="139"/>
    </location>
</feature>
<evidence type="ECO:0000256" key="1">
    <source>
        <dbReference type="ARBA" id="ARBA00004123"/>
    </source>
</evidence>
<evidence type="ECO:0000256" key="6">
    <source>
        <dbReference type="ARBA" id="ARBA00023015"/>
    </source>
</evidence>
<evidence type="ECO:0000256" key="10">
    <source>
        <dbReference type="SAM" id="MobiDB-lite"/>
    </source>
</evidence>
<dbReference type="AlphaFoldDB" id="A0AAW0P7I1"/>
<comment type="caution">
    <text evidence="12">The sequence shown here is derived from an EMBL/GenBank/DDBJ whole genome shotgun (WGS) entry which is preliminary data.</text>
</comment>
<comment type="subcellular location">
    <subcellularLocation>
        <location evidence="1">Nucleus</location>
    </subcellularLocation>
</comment>
<dbReference type="Proteomes" id="UP001460270">
    <property type="component" value="Unassembled WGS sequence"/>
</dbReference>
<dbReference type="PROSITE" id="PS00028">
    <property type="entry name" value="ZINC_FINGER_C2H2_1"/>
    <property type="match status" value="1"/>
</dbReference>
<organism evidence="12 13">
    <name type="scientific">Mugilogobius chulae</name>
    <name type="common">yellowstripe goby</name>
    <dbReference type="NCBI Taxonomy" id="88201"/>
    <lineage>
        <taxon>Eukaryota</taxon>
        <taxon>Metazoa</taxon>
        <taxon>Chordata</taxon>
        <taxon>Craniata</taxon>
        <taxon>Vertebrata</taxon>
        <taxon>Euteleostomi</taxon>
        <taxon>Actinopterygii</taxon>
        <taxon>Neopterygii</taxon>
        <taxon>Teleostei</taxon>
        <taxon>Neoteleostei</taxon>
        <taxon>Acanthomorphata</taxon>
        <taxon>Gobiaria</taxon>
        <taxon>Gobiiformes</taxon>
        <taxon>Gobioidei</taxon>
        <taxon>Gobiidae</taxon>
        <taxon>Gobionellinae</taxon>
        <taxon>Mugilogobius</taxon>
    </lineage>
</organism>
<evidence type="ECO:0000313" key="12">
    <source>
        <dbReference type="EMBL" id="KAK7916187.1"/>
    </source>
</evidence>
<keyword evidence="5" id="KW-0862">Zinc</keyword>
<dbReference type="SUPFAM" id="SSF57667">
    <property type="entry name" value="beta-beta-alpha zinc fingers"/>
    <property type="match status" value="1"/>
</dbReference>
<accession>A0AAW0P7I1</accession>
<dbReference type="FunFam" id="3.30.160.60:FF:001289">
    <property type="entry name" value="Zinc finger protein 574"/>
    <property type="match status" value="1"/>
</dbReference>
<keyword evidence="13" id="KW-1185">Reference proteome</keyword>
<dbReference type="InterPro" id="IPR036236">
    <property type="entry name" value="Znf_C2H2_sf"/>
</dbReference>
<keyword evidence="4 9" id="KW-0863">Zinc-finger</keyword>
<dbReference type="SMART" id="SM00355">
    <property type="entry name" value="ZnF_C2H2"/>
    <property type="match status" value="2"/>
</dbReference>
<evidence type="ECO:0000259" key="11">
    <source>
        <dbReference type="PROSITE" id="PS50157"/>
    </source>
</evidence>
<feature type="compositionally biased region" description="Acidic residues" evidence="10">
    <location>
        <begin position="36"/>
        <end position="54"/>
    </location>
</feature>
<evidence type="ECO:0000256" key="8">
    <source>
        <dbReference type="ARBA" id="ARBA00023242"/>
    </source>
</evidence>
<dbReference type="PANTHER" id="PTHR23235:SF120">
    <property type="entry name" value="KRUPPEL-LIKE FACTOR 15"/>
    <property type="match status" value="1"/>
</dbReference>
<dbReference type="GO" id="GO:0000978">
    <property type="term" value="F:RNA polymerase II cis-regulatory region sequence-specific DNA binding"/>
    <property type="evidence" value="ECO:0007669"/>
    <property type="project" value="TreeGrafter"/>
</dbReference>
<dbReference type="GO" id="GO:0000981">
    <property type="term" value="F:DNA-binding transcription factor activity, RNA polymerase II-specific"/>
    <property type="evidence" value="ECO:0007669"/>
    <property type="project" value="TreeGrafter"/>
</dbReference>
<dbReference type="PANTHER" id="PTHR23235">
    <property type="entry name" value="KRUEPPEL-LIKE TRANSCRIPTION FACTOR"/>
    <property type="match status" value="1"/>
</dbReference>
<keyword evidence="8" id="KW-0539">Nucleus</keyword>
<name>A0AAW0P7I1_9GOBI</name>
<evidence type="ECO:0000256" key="3">
    <source>
        <dbReference type="ARBA" id="ARBA00022737"/>
    </source>
</evidence>
<gene>
    <name evidence="12" type="ORF">WMY93_011948</name>
</gene>